<evidence type="ECO:0000313" key="1">
    <source>
        <dbReference type="EMBL" id="MPM41325.1"/>
    </source>
</evidence>
<sequence>MGGGKIDEDGLGVTDMEIPVGFRRKTGVDGHALVLPAGGEILVDEFVNEILAHGLTCHKSHSFILCASI</sequence>
<name>A0A644ZKB1_9ZZZZ</name>
<gene>
    <name evidence="1" type="ORF">SDC9_87977</name>
</gene>
<dbReference type="AlphaFoldDB" id="A0A644ZKB1"/>
<accession>A0A644ZKB1</accession>
<protein>
    <submittedName>
        <fullName evidence="1">Uncharacterized protein</fullName>
    </submittedName>
</protein>
<organism evidence="1">
    <name type="scientific">bioreactor metagenome</name>
    <dbReference type="NCBI Taxonomy" id="1076179"/>
    <lineage>
        <taxon>unclassified sequences</taxon>
        <taxon>metagenomes</taxon>
        <taxon>ecological metagenomes</taxon>
    </lineage>
</organism>
<proteinExistence type="predicted"/>
<reference evidence="1" key="1">
    <citation type="submission" date="2019-08" db="EMBL/GenBank/DDBJ databases">
        <authorList>
            <person name="Kucharzyk K."/>
            <person name="Murdoch R.W."/>
            <person name="Higgins S."/>
            <person name="Loffler F."/>
        </authorList>
    </citation>
    <scope>NUCLEOTIDE SEQUENCE</scope>
</reference>
<comment type="caution">
    <text evidence="1">The sequence shown here is derived from an EMBL/GenBank/DDBJ whole genome shotgun (WGS) entry which is preliminary data.</text>
</comment>
<dbReference type="EMBL" id="VSSQ01009330">
    <property type="protein sequence ID" value="MPM41325.1"/>
    <property type="molecule type" value="Genomic_DNA"/>
</dbReference>